<evidence type="ECO:0000313" key="3">
    <source>
        <dbReference type="Proteomes" id="UP000282323"/>
    </source>
</evidence>
<reference evidence="2 3" key="1">
    <citation type="submission" date="2018-10" db="EMBL/GenBank/DDBJ databases">
        <title>Natrarchaeobius chitinivorans gen. nov., sp. nov., and Natrarchaeobius haloalkaliphilus sp. nov., alkaliphilic, chitin-utilizing haloarchaea from hypersaline alkaline lakes.</title>
        <authorList>
            <person name="Sorokin D.Y."/>
            <person name="Elcheninov A.G."/>
            <person name="Kostrikina N.A."/>
            <person name="Bale N.J."/>
            <person name="Sinninghe Damste J.S."/>
            <person name="Khijniak T.V."/>
            <person name="Kublanov I.V."/>
            <person name="Toshchakov S.V."/>
        </authorList>
    </citation>
    <scope>NUCLEOTIDE SEQUENCE [LARGE SCALE GENOMIC DNA]</scope>
    <source>
        <strain evidence="2 3">AArcht4T</strain>
    </source>
</reference>
<dbReference type="EMBL" id="REGA01000003">
    <property type="protein sequence ID" value="RQG96548.1"/>
    <property type="molecule type" value="Genomic_DNA"/>
</dbReference>
<dbReference type="GO" id="GO:0005886">
    <property type="term" value="C:plasma membrane"/>
    <property type="evidence" value="ECO:0007669"/>
    <property type="project" value="UniProtKB-SubCell"/>
</dbReference>
<dbReference type="OrthoDB" id="86287at2157"/>
<comment type="caution">
    <text evidence="2">The sequence shown here is derived from an EMBL/GenBank/DDBJ whole genome shotgun (WGS) entry which is preliminary data.</text>
</comment>
<keyword evidence="1" id="KW-0472">Membrane</keyword>
<dbReference type="PANTHER" id="PTHR43471:SF1">
    <property type="entry name" value="ABC TRANSPORTER PERMEASE PROTEIN NOSY-RELATED"/>
    <property type="match status" value="1"/>
</dbReference>
<sequence>MRWYPLAREEARALLRSKGVWLLALALLLWTYRPSYTVWNELGPDMTIGFLQFAGGIVVPIAAVILGYRAIAGERASGSLKLLLGLPLTRGEILAGKVVGRLAGIAIPMVLALGIVTAAGVVQYGLFSPRRYLAVFAVTVLYLLALVSIVISVSAIVRRTTTAAAMLFIGFILLLDIGWQMFVPGIYSRLAGVPVNPYDPPAEGGLFLMDRLSPTGAYNVATNGILDAGNSAWHHPSAIWALQPSHSSNALAVGEAFDPGTAPLYLHEAGGVVILVAWIVVPLSIAYLRFDEGDLA</sequence>
<keyword evidence="1" id="KW-0812">Transmembrane</keyword>
<keyword evidence="1" id="KW-1133">Transmembrane helix</keyword>
<evidence type="ECO:0000256" key="1">
    <source>
        <dbReference type="SAM" id="Phobius"/>
    </source>
</evidence>
<gene>
    <name evidence="2" type="ORF">EA473_05400</name>
</gene>
<dbReference type="GO" id="GO:0140359">
    <property type="term" value="F:ABC-type transporter activity"/>
    <property type="evidence" value="ECO:0007669"/>
    <property type="project" value="InterPro"/>
</dbReference>
<organism evidence="2 3">
    <name type="scientific">Natrarchaeobius chitinivorans</name>
    <dbReference type="NCBI Taxonomy" id="1679083"/>
    <lineage>
        <taxon>Archaea</taxon>
        <taxon>Methanobacteriati</taxon>
        <taxon>Methanobacteriota</taxon>
        <taxon>Stenosarchaea group</taxon>
        <taxon>Halobacteria</taxon>
        <taxon>Halobacteriales</taxon>
        <taxon>Natrialbaceae</taxon>
        <taxon>Natrarchaeobius</taxon>
    </lineage>
</organism>
<evidence type="ECO:0000313" key="2">
    <source>
        <dbReference type="EMBL" id="RQG96548.1"/>
    </source>
</evidence>
<dbReference type="PANTHER" id="PTHR43471">
    <property type="entry name" value="ABC TRANSPORTER PERMEASE"/>
    <property type="match status" value="1"/>
</dbReference>
<feature type="transmembrane region" description="Helical" evidence="1">
    <location>
        <begin position="269"/>
        <end position="290"/>
    </location>
</feature>
<protein>
    <submittedName>
        <fullName evidence="2">Nitrite reductase</fullName>
    </submittedName>
</protein>
<feature type="transmembrane region" description="Helical" evidence="1">
    <location>
        <begin position="132"/>
        <end position="157"/>
    </location>
</feature>
<name>A0A3N6M013_NATCH</name>
<keyword evidence="3" id="KW-1185">Reference proteome</keyword>
<accession>A0A3N6M013</accession>
<feature type="transmembrane region" description="Helical" evidence="1">
    <location>
        <begin position="102"/>
        <end position="126"/>
    </location>
</feature>
<dbReference type="RefSeq" id="WP_124194620.1">
    <property type="nucleotide sequence ID" value="NZ_REGA01000003.1"/>
</dbReference>
<proteinExistence type="predicted"/>
<dbReference type="AlphaFoldDB" id="A0A3N6M013"/>
<feature type="transmembrane region" description="Helical" evidence="1">
    <location>
        <begin position="20"/>
        <end position="39"/>
    </location>
</feature>
<dbReference type="Proteomes" id="UP000282323">
    <property type="component" value="Unassembled WGS sequence"/>
</dbReference>
<dbReference type="Pfam" id="PF12679">
    <property type="entry name" value="ABC2_membrane_2"/>
    <property type="match status" value="1"/>
</dbReference>
<feature type="transmembrane region" description="Helical" evidence="1">
    <location>
        <begin position="51"/>
        <end position="71"/>
    </location>
</feature>
<feature type="transmembrane region" description="Helical" evidence="1">
    <location>
        <begin position="164"/>
        <end position="187"/>
    </location>
</feature>